<dbReference type="EMBL" id="SLUN01000029">
    <property type="protein sequence ID" value="TCL62030.1"/>
    <property type="molecule type" value="Genomic_DNA"/>
</dbReference>
<accession>A0A4R1R8Z8</accession>
<gene>
    <name evidence="3" type="ORF">EDC14_102959</name>
</gene>
<name>A0A4R1R8Z8_HYDET</name>
<comment type="caution">
    <text evidence="3">The sequence shown here is derived from an EMBL/GenBank/DDBJ whole genome shotgun (WGS) entry which is preliminary data.</text>
</comment>
<dbReference type="InterPro" id="IPR027393">
    <property type="entry name" value="Virus_scaffolding_prot_C"/>
</dbReference>
<keyword evidence="4" id="KW-1185">Reference proteome</keyword>
<evidence type="ECO:0000313" key="3">
    <source>
        <dbReference type="EMBL" id="TCL62030.1"/>
    </source>
</evidence>
<proteinExistence type="predicted"/>
<dbReference type="InterPro" id="IPR038091">
    <property type="entry name" value="UPF0302_N_sf"/>
</dbReference>
<feature type="domain" description="IDEAL" evidence="1">
    <location>
        <begin position="152"/>
        <end position="177"/>
    </location>
</feature>
<dbReference type="Pfam" id="PF08858">
    <property type="entry name" value="IDEAL"/>
    <property type="match status" value="1"/>
</dbReference>
<sequence>MAKKTISDWAKKNFLHWFIETYPFPSPDAKEFLLQLAAAEALLPRLHIVMDGSCLRPLLVVSTDGSGMPPLLLISATDQSSSEYQAILEQLAATDPSAIYLTLYFPDRSTSETFQAVVEECPTACDSAYADQIMFQFELSLLNAGIRREIAKQNLLQKIDEALDEKDKDKFLHWVQKLKSL</sequence>
<dbReference type="Pfam" id="PF08864">
    <property type="entry name" value="UPF0302"/>
    <property type="match status" value="1"/>
</dbReference>
<evidence type="ECO:0000259" key="1">
    <source>
        <dbReference type="Pfam" id="PF08858"/>
    </source>
</evidence>
<reference evidence="3 4" key="1">
    <citation type="submission" date="2019-03" db="EMBL/GenBank/DDBJ databases">
        <title>Genomic Encyclopedia of Type Strains, Phase IV (KMG-IV): sequencing the most valuable type-strain genomes for metagenomic binning, comparative biology and taxonomic classification.</title>
        <authorList>
            <person name="Goeker M."/>
        </authorList>
    </citation>
    <scope>NUCLEOTIDE SEQUENCE [LARGE SCALE GENOMIC DNA]</scope>
    <source>
        <strain evidence="3 4">LX-B</strain>
    </source>
</reference>
<dbReference type="InterPro" id="IPR014957">
    <property type="entry name" value="IDEAL_dom"/>
</dbReference>
<dbReference type="RefSeq" id="WP_165908158.1">
    <property type="nucleotide sequence ID" value="NZ_SLUN01000029.1"/>
</dbReference>
<protein>
    <submittedName>
        <fullName evidence="3">Uncharacterized protein YpiB (UPF0302 family)</fullName>
    </submittedName>
</protein>
<evidence type="ECO:0000259" key="2">
    <source>
        <dbReference type="Pfam" id="PF08864"/>
    </source>
</evidence>
<dbReference type="Gene3D" id="4.10.810.10">
    <property type="entry name" value="Virus Scaffolding Protein, Chain A"/>
    <property type="match status" value="1"/>
</dbReference>
<dbReference type="AlphaFoldDB" id="A0A4R1R8Z8"/>
<dbReference type="Proteomes" id="UP000295008">
    <property type="component" value="Unassembled WGS sequence"/>
</dbReference>
<dbReference type="InterPro" id="IPR014963">
    <property type="entry name" value="UPF0302_N"/>
</dbReference>
<organism evidence="3 4">
    <name type="scientific">Hydrogenispora ethanolica</name>
    <dbReference type="NCBI Taxonomy" id="1082276"/>
    <lineage>
        <taxon>Bacteria</taxon>
        <taxon>Bacillati</taxon>
        <taxon>Bacillota</taxon>
        <taxon>Hydrogenispora</taxon>
    </lineage>
</organism>
<dbReference type="Gene3D" id="3.40.1530.30">
    <property type="entry name" value="Uncharacterised family UPF0302, N-terminal domain"/>
    <property type="match status" value="1"/>
</dbReference>
<evidence type="ECO:0000313" key="4">
    <source>
        <dbReference type="Proteomes" id="UP000295008"/>
    </source>
</evidence>
<feature type="domain" description="UPF0302" evidence="2">
    <location>
        <begin position="11"/>
        <end position="114"/>
    </location>
</feature>